<evidence type="ECO:0000313" key="16">
    <source>
        <dbReference type="EMBL" id="NEG69138.1"/>
    </source>
</evidence>
<keyword evidence="9 12" id="KW-0418">Kinase</keyword>
<evidence type="ECO:0000256" key="15">
    <source>
        <dbReference type="RuleBase" id="RU000532"/>
    </source>
</evidence>
<protein>
    <recommendedName>
        <fullName evidence="6 12">Phosphoglycerate kinase</fullName>
        <ecNumber evidence="5 12">2.7.2.3</ecNumber>
    </recommendedName>
</protein>
<dbReference type="Proteomes" id="UP000469292">
    <property type="component" value="Unassembled WGS sequence"/>
</dbReference>
<sequence length="401" mass="42294">MKTLKDLGDLKGKRVLVRADFNVPLDGTVITDDGRIKAALPTIEELRKDGAKVILMAHLGRPKGKVVPELSLAPVAKRLSELLGTDVVLAEDTYGPDAQAKVAAMNDGDVVLLQNVRFNPEETSKDEAERAEYAKKIAALGDVFVSDGFGVVHRAQGSNYDVAKDLPAAAGLLVEKEVTALSKATENPERPLTVVLGGSKVSDKLGVIENLLTKADRLVIGGGMVFTFLKAQGYEVGTSLLEEDQIDKVKGYIETAKANNVELVLPVDIVVNKGFPAGDTPIDPQVVPADQIPSDMMGLDIGPKSCDLFHDKIVDSKTVVWNGPMGVFEIPQFAEGTRAVAQALVDATKAGAFTIVGGGDSASAVRNLGFPEDGFSHISTGGGASLEFLEGKALPGLTVLE</sequence>
<name>A0A6I5MX50_9BIFI</name>
<dbReference type="InterPro" id="IPR036043">
    <property type="entry name" value="Phosphoglycerate_kinase_sf"/>
</dbReference>
<dbReference type="Pfam" id="PF00162">
    <property type="entry name" value="PGK"/>
    <property type="match status" value="1"/>
</dbReference>
<dbReference type="GO" id="GO:0004618">
    <property type="term" value="F:phosphoglycerate kinase activity"/>
    <property type="evidence" value="ECO:0007669"/>
    <property type="project" value="UniProtKB-UniRule"/>
</dbReference>
<comment type="catalytic activity">
    <reaction evidence="1 12 15">
        <text>(2R)-3-phosphoglycerate + ATP = (2R)-3-phospho-glyceroyl phosphate + ADP</text>
        <dbReference type="Rhea" id="RHEA:14801"/>
        <dbReference type="ChEBI" id="CHEBI:30616"/>
        <dbReference type="ChEBI" id="CHEBI:57604"/>
        <dbReference type="ChEBI" id="CHEBI:58272"/>
        <dbReference type="ChEBI" id="CHEBI:456216"/>
        <dbReference type="EC" id="2.7.2.3"/>
    </reaction>
</comment>
<keyword evidence="7 12" id="KW-0808">Transferase</keyword>
<dbReference type="SUPFAM" id="SSF53748">
    <property type="entry name" value="Phosphoglycerate kinase"/>
    <property type="match status" value="1"/>
</dbReference>
<dbReference type="UniPathway" id="UPA00109">
    <property type="reaction ID" value="UER00185"/>
</dbReference>
<evidence type="ECO:0000256" key="2">
    <source>
        <dbReference type="ARBA" id="ARBA00004838"/>
    </source>
</evidence>
<organism evidence="16 17">
    <name type="scientific">Bifidobacterium choloepi</name>
    <dbReference type="NCBI Taxonomy" id="2614131"/>
    <lineage>
        <taxon>Bacteria</taxon>
        <taxon>Bacillati</taxon>
        <taxon>Actinomycetota</taxon>
        <taxon>Actinomycetes</taxon>
        <taxon>Bifidobacteriales</taxon>
        <taxon>Bifidobacteriaceae</taxon>
        <taxon>Bifidobacterium</taxon>
    </lineage>
</organism>
<dbReference type="PIRSF" id="PIRSF000724">
    <property type="entry name" value="Pgk"/>
    <property type="match status" value="1"/>
</dbReference>
<evidence type="ECO:0000256" key="6">
    <source>
        <dbReference type="ARBA" id="ARBA00016471"/>
    </source>
</evidence>
<dbReference type="EMBL" id="VYSG01000001">
    <property type="protein sequence ID" value="NEG69138.1"/>
    <property type="molecule type" value="Genomic_DNA"/>
</dbReference>
<feature type="binding site" evidence="13">
    <location>
        <position position="117"/>
    </location>
    <ligand>
        <name>(2R)-3-phosphoglycerate</name>
        <dbReference type="ChEBI" id="CHEBI:58272"/>
    </ligand>
</feature>
<proteinExistence type="inferred from homology"/>
<evidence type="ECO:0000256" key="1">
    <source>
        <dbReference type="ARBA" id="ARBA00000642"/>
    </source>
</evidence>
<evidence type="ECO:0000256" key="14">
    <source>
        <dbReference type="PIRSR" id="PIRSR000724-2"/>
    </source>
</evidence>
<dbReference type="GO" id="GO:0005524">
    <property type="term" value="F:ATP binding"/>
    <property type="evidence" value="ECO:0007669"/>
    <property type="project" value="UniProtKB-KW"/>
</dbReference>
<dbReference type="HAMAP" id="MF_00145">
    <property type="entry name" value="Phosphoglyc_kinase"/>
    <property type="match status" value="1"/>
</dbReference>
<comment type="similarity">
    <text evidence="3 12 15">Belongs to the phosphoglycerate kinase family.</text>
</comment>
<comment type="subunit">
    <text evidence="4 12">Monomer.</text>
</comment>
<feature type="binding site" evidence="13">
    <location>
        <position position="35"/>
    </location>
    <ligand>
        <name>(2R)-3-phosphoglycerate</name>
        <dbReference type="ChEBI" id="CHEBI:58272"/>
    </ligand>
</feature>
<feature type="binding site" evidence="12">
    <location>
        <position position="117"/>
    </location>
    <ligand>
        <name>substrate</name>
    </ligand>
</feature>
<dbReference type="InterPro" id="IPR001576">
    <property type="entry name" value="Phosphoglycerate_kinase"/>
</dbReference>
<evidence type="ECO:0000256" key="8">
    <source>
        <dbReference type="ARBA" id="ARBA00022741"/>
    </source>
</evidence>
<evidence type="ECO:0000256" key="7">
    <source>
        <dbReference type="ARBA" id="ARBA00022679"/>
    </source>
</evidence>
<dbReference type="AlphaFoldDB" id="A0A6I5MX50"/>
<evidence type="ECO:0000256" key="11">
    <source>
        <dbReference type="ARBA" id="ARBA00023152"/>
    </source>
</evidence>
<comment type="caution">
    <text evidence="16">The sequence shown here is derived from an EMBL/GenBank/DDBJ whole genome shotgun (WGS) entry which is preliminary data.</text>
</comment>
<feature type="binding site" evidence="12 14">
    <location>
        <position position="298"/>
    </location>
    <ligand>
        <name>ATP</name>
        <dbReference type="ChEBI" id="CHEBI:30616"/>
    </ligand>
</feature>
<feature type="binding site" evidence="12">
    <location>
        <position position="154"/>
    </location>
    <ligand>
        <name>substrate</name>
    </ligand>
</feature>
<accession>A0A6I5MX50</accession>
<dbReference type="PANTHER" id="PTHR11406">
    <property type="entry name" value="PHOSPHOGLYCERATE KINASE"/>
    <property type="match status" value="1"/>
</dbReference>
<feature type="binding site" evidence="12 13">
    <location>
        <begin position="58"/>
        <end position="61"/>
    </location>
    <ligand>
        <name>substrate</name>
    </ligand>
</feature>
<evidence type="ECO:0000256" key="4">
    <source>
        <dbReference type="ARBA" id="ARBA00011245"/>
    </source>
</evidence>
<feature type="binding site" evidence="12 14">
    <location>
        <begin position="358"/>
        <end position="361"/>
    </location>
    <ligand>
        <name>ATP</name>
        <dbReference type="ChEBI" id="CHEBI:30616"/>
    </ligand>
</feature>
<feature type="binding site" evidence="12">
    <location>
        <position position="35"/>
    </location>
    <ligand>
        <name>substrate</name>
    </ligand>
</feature>
<evidence type="ECO:0000256" key="13">
    <source>
        <dbReference type="PIRSR" id="PIRSR000724-1"/>
    </source>
</evidence>
<dbReference type="GO" id="GO:0006094">
    <property type="term" value="P:gluconeogenesis"/>
    <property type="evidence" value="ECO:0007669"/>
    <property type="project" value="TreeGrafter"/>
</dbReference>
<feature type="binding site" evidence="12 13">
    <location>
        <begin position="20"/>
        <end position="22"/>
    </location>
    <ligand>
        <name>substrate</name>
    </ligand>
</feature>
<feature type="binding site" evidence="13">
    <location>
        <position position="154"/>
    </location>
    <ligand>
        <name>(2R)-3-phosphoglycerate</name>
        <dbReference type="ChEBI" id="CHEBI:58272"/>
    </ligand>
</feature>
<reference evidence="16 17" key="1">
    <citation type="submission" date="2019-09" db="EMBL/GenBank/DDBJ databases">
        <title>Phylogenetic characterization of a novel taxon of the genus Bifidobacterium: Bifidobacterium choloepi sp. nov.</title>
        <authorList>
            <person name="Modesto M."/>
            <person name="Satti M."/>
        </authorList>
    </citation>
    <scope>NUCLEOTIDE SEQUENCE [LARGE SCALE GENOMIC DNA]</scope>
    <source>
        <strain evidence="16 17">BRDM6</strain>
    </source>
</reference>
<keyword evidence="12" id="KW-0963">Cytoplasm</keyword>
<dbReference type="InterPro" id="IPR015911">
    <property type="entry name" value="Phosphoglycerate_kinase_CS"/>
</dbReference>
<feature type="binding site" evidence="12 14">
    <location>
        <position position="204"/>
    </location>
    <ligand>
        <name>ATP</name>
        <dbReference type="ChEBI" id="CHEBI:30616"/>
    </ligand>
</feature>
<dbReference type="CDD" id="cd00318">
    <property type="entry name" value="Phosphoglycerate_kinase"/>
    <property type="match status" value="1"/>
</dbReference>
<dbReference type="PROSITE" id="PS00111">
    <property type="entry name" value="PGLYCERATE_KINASE"/>
    <property type="match status" value="1"/>
</dbReference>
<dbReference type="InterPro" id="IPR015824">
    <property type="entry name" value="Phosphoglycerate_kinase_N"/>
</dbReference>
<dbReference type="PANTHER" id="PTHR11406:SF23">
    <property type="entry name" value="PHOSPHOGLYCERATE KINASE 1, CHLOROPLASTIC-RELATED"/>
    <property type="match status" value="1"/>
</dbReference>
<evidence type="ECO:0000256" key="5">
    <source>
        <dbReference type="ARBA" id="ARBA00013061"/>
    </source>
</evidence>
<dbReference type="FunFam" id="3.40.50.1260:FF:000003">
    <property type="entry name" value="Phosphoglycerate kinase"/>
    <property type="match status" value="1"/>
</dbReference>
<dbReference type="RefSeq" id="WP_163226744.1">
    <property type="nucleotide sequence ID" value="NZ_VYSG01000001.1"/>
</dbReference>
<keyword evidence="11 12" id="KW-0324">Glycolysis</keyword>
<comment type="pathway">
    <text evidence="2 12">Carbohydrate degradation; glycolysis; pyruvate from D-glyceraldehyde 3-phosphate: step 2/5.</text>
</comment>
<keyword evidence="17" id="KW-1185">Reference proteome</keyword>
<feature type="binding site" evidence="12 14">
    <location>
        <position position="329"/>
    </location>
    <ligand>
        <name>ATP</name>
        <dbReference type="ChEBI" id="CHEBI:30616"/>
    </ligand>
</feature>
<dbReference type="GO" id="GO:0005829">
    <property type="term" value="C:cytosol"/>
    <property type="evidence" value="ECO:0007669"/>
    <property type="project" value="UniProtKB-ARBA"/>
</dbReference>
<dbReference type="GO" id="GO:0043531">
    <property type="term" value="F:ADP binding"/>
    <property type="evidence" value="ECO:0007669"/>
    <property type="project" value="TreeGrafter"/>
</dbReference>
<dbReference type="FunFam" id="3.40.50.1260:FF:000006">
    <property type="entry name" value="Phosphoglycerate kinase"/>
    <property type="match status" value="1"/>
</dbReference>
<evidence type="ECO:0000256" key="10">
    <source>
        <dbReference type="ARBA" id="ARBA00022840"/>
    </source>
</evidence>
<gene>
    <name evidence="12" type="primary">pgk</name>
    <name evidence="16" type="ORF">F6S87_00545</name>
</gene>
<dbReference type="Gene3D" id="3.40.50.1260">
    <property type="entry name" value="Phosphoglycerate kinase, N-terminal domain"/>
    <property type="match status" value="2"/>
</dbReference>
<dbReference type="GO" id="GO:0006096">
    <property type="term" value="P:glycolytic process"/>
    <property type="evidence" value="ECO:0007669"/>
    <property type="project" value="UniProtKB-UniRule"/>
</dbReference>
<evidence type="ECO:0000256" key="12">
    <source>
        <dbReference type="HAMAP-Rule" id="MF_00145"/>
    </source>
</evidence>
<evidence type="ECO:0000313" key="17">
    <source>
        <dbReference type="Proteomes" id="UP000469292"/>
    </source>
</evidence>
<dbReference type="PRINTS" id="PR00477">
    <property type="entry name" value="PHGLYCKINASE"/>
</dbReference>
<comment type="subcellular location">
    <subcellularLocation>
        <location evidence="12">Cytoplasm</location>
    </subcellularLocation>
</comment>
<keyword evidence="8 12" id="KW-0547">Nucleotide-binding</keyword>
<keyword evidence="10 12" id="KW-0067">ATP-binding</keyword>
<dbReference type="EC" id="2.7.2.3" evidence="5 12"/>
<evidence type="ECO:0000256" key="9">
    <source>
        <dbReference type="ARBA" id="ARBA00022777"/>
    </source>
</evidence>
<evidence type="ECO:0000256" key="3">
    <source>
        <dbReference type="ARBA" id="ARBA00008982"/>
    </source>
</evidence>